<name>A0A914Q5V7_9BILA</name>
<keyword evidence="1" id="KW-1185">Reference proteome</keyword>
<dbReference type="AlphaFoldDB" id="A0A914Q5V7"/>
<evidence type="ECO:0000313" key="1">
    <source>
        <dbReference type="Proteomes" id="UP000887578"/>
    </source>
</evidence>
<proteinExistence type="predicted"/>
<evidence type="ECO:0000313" key="2">
    <source>
        <dbReference type="WBParaSite" id="PDA_v2.g22539.t1"/>
    </source>
</evidence>
<dbReference type="WBParaSite" id="PDA_v2.g22539.t1">
    <property type="protein sequence ID" value="PDA_v2.g22539.t1"/>
    <property type="gene ID" value="PDA_v2.g22539"/>
</dbReference>
<dbReference type="Proteomes" id="UP000887578">
    <property type="component" value="Unplaced"/>
</dbReference>
<accession>A0A914Q5V7</accession>
<organism evidence="1 2">
    <name type="scientific">Panagrolaimus davidi</name>
    <dbReference type="NCBI Taxonomy" id="227884"/>
    <lineage>
        <taxon>Eukaryota</taxon>
        <taxon>Metazoa</taxon>
        <taxon>Ecdysozoa</taxon>
        <taxon>Nematoda</taxon>
        <taxon>Chromadorea</taxon>
        <taxon>Rhabditida</taxon>
        <taxon>Tylenchina</taxon>
        <taxon>Panagrolaimomorpha</taxon>
        <taxon>Panagrolaimoidea</taxon>
        <taxon>Panagrolaimidae</taxon>
        <taxon>Panagrolaimus</taxon>
    </lineage>
</organism>
<reference evidence="2" key="1">
    <citation type="submission" date="2022-11" db="UniProtKB">
        <authorList>
            <consortium name="WormBaseParasite"/>
        </authorList>
    </citation>
    <scope>IDENTIFICATION</scope>
</reference>
<sequence>MSVWKSRRNAILNTLDEKMISIGHLYELPTFEADEDLRDMNLQQQNELYFQCIKNFILGEYTQLFYPYFDEKKNNRIMFKITTELLQKTDHGMVVRSVAEVLQDFLHSVFPAHINKLFDEARELKNLDSATFFLATDFKILSDALSRIVKEGMIGGQLISYLNHPETRHLSKSIIPSLFAKCIKTGMLYLNIN</sequence>
<protein>
    <submittedName>
        <fullName evidence="2">Uncharacterized protein</fullName>
    </submittedName>
</protein>